<evidence type="ECO:0000259" key="3">
    <source>
        <dbReference type="Pfam" id="PF14361"/>
    </source>
</evidence>
<feature type="domain" description="PucR C-terminal helix-turn-helix" evidence="2">
    <location>
        <begin position="313"/>
        <end position="368"/>
    </location>
</feature>
<name>A0A420XU16_9ACTN</name>
<proteinExistence type="inferred from homology"/>
<gene>
    <name evidence="5" type="ORF">CLV35_0570</name>
</gene>
<dbReference type="Pfam" id="PF17853">
    <property type="entry name" value="GGDEF_2"/>
    <property type="match status" value="1"/>
</dbReference>
<dbReference type="Proteomes" id="UP000281955">
    <property type="component" value="Unassembled WGS sequence"/>
</dbReference>
<accession>A0A420XU16</accession>
<evidence type="ECO:0000313" key="6">
    <source>
        <dbReference type="Proteomes" id="UP000281955"/>
    </source>
</evidence>
<dbReference type="OrthoDB" id="5241664at2"/>
<dbReference type="RefSeq" id="WP_121191875.1">
    <property type="nucleotide sequence ID" value="NZ_RBWV01000009.1"/>
</dbReference>
<reference evidence="5 6" key="1">
    <citation type="submission" date="2018-10" db="EMBL/GenBank/DDBJ databases">
        <title>Genomic Encyclopedia of Archaeal and Bacterial Type Strains, Phase II (KMG-II): from individual species to whole genera.</title>
        <authorList>
            <person name="Goeker M."/>
        </authorList>
    </citation>
    <scope>NUCLEOTIDE SEQUENCE [LARGE SCALE GENOMIC DNA]</scope>
    <source>
        <strain evidence="5 6">RP-AC37</strain>
    </source>
</reference>
<evidence type="ECO:0000259" key="2">
    <source>
        <dbReference type="Pfam" id="PF13556"/>
    </source>
</evidence>
<evidence type="ECO:0000313" key="5">
    <source>
        <dbReference type="EMBL" id="RKS80149.1"/>
    </source>
</evidence>
<dbReference type="InterPro" id="IPR041522">
    <property type="entry name" value="CdaR_GGDEF"/>
</dbReference>
<dbReference type="AlphaFoldDB" id="A0A420XU16"/>
<dbReference type="Gene3D" id="1.10.10.2840">
    <property type="entry name" value="PucR C-terminal helix-turn-helix domain"/>
    <property type="match status" value="1"/>
</dbReference>
<keyword evidence="6" id="KW-1185">Reference proteome</keyword>
<evidence type="ECO:0000256" key="1">
    <source>
        <dbReference type="ARBA" id="ARBA00006754"/>
    </source>
</evidence>
<feature type="domain" description="RsbT co-antagonist protein RsbRD N-terminal" evidence="3">
    <location>
        <begin position="26"/>
        <end position="127"/>
    </location>
</feature>
<comment type="similarity">
    <text evidence="1">Belongs to the CdaR family.</text>
</comment>
<dbReference type="PANTHER" id="PTHR33744">
    <property type="entry name" value="CARBOHYDRATE DIACID REGULATOR"/>
    <property type="match status" value="1"/>
</dbReference>
<dbReference type="Pfam" id="PF14361">
    <property type="entry name" value="RsbRD_N"/>
    <property type="match status" value="1"/>
</dbReference>
<dbReference type="PANTHER" id="PTHR33744:SF1">
    <property type="entry name" value="DNA-BINDING TRANSCRIPTIONAL ACTIVATOR ADER"/>
    <property type="match status" value="1"/>
</dbReference>
<protein>
    <submittedName>
        <fullName evidence="5">Sugar diacid utilization regulator</fullName>
    </submittedName>
</protein>
<dbReference type="EMBL" id="RBWV01000009">
    <property type="protein sequence ID" value="RKS80149.1"/>
    <property type="molecule type" value="Genomic_DNA"/>
</dbReference>
<dbReference type="InterPro" id="IPR042070">
    <property type="entry name" value="PucR_C-HTH_sf"/>
</dbReference>
<organism evidence="5 6">
    <name type="scientific">Motilibacter peucedani</name>
    <dbReference type="NCBI Taxonomy" id="598650"/>
    <lineage>
        <taxon>Bacteria</taxon>
        <taxon>Bacillati</taxon>
        <taxon>Actinomycetota</taxon>
        <taxon>Actinomycetes</taxon>
        <taxon>Motilibacterales</taxon>
        <taxon>Motilibacteraceae</taxon>
        <taxon>Motilibacter</taxon>
    </lineage>
</organism>
<dbReference type="InterPro" id="IPR025736">
    <property type="entry name" value="PucR_C-HTH_dom"/>
</dbReference>
<dbReference type="InParanoid" id="A0A420XU16"/>
<feature type="domain" description="CdaR GGDEF-like" evidence="4">
    <location>
        <begin position="143"/>
        <end position="264"/>
    </location>
</feature>
<dbReference type="InterPro" id="IPR025751">
    <property type="entry name" value="RsbRD_N_dom"/>
</dbReference>
<evidence type="ECO:0000259" key="4">
    <source>
        <dbReference type="Pfam" id="PF17853"/>
    </source>
</evidence>
<sequence length="384" mass="39962">MDLDAVARGAADDAGGLDPALLGDFLPTVVGAAQSGRTLRRAQLDRYGERGAEAARAGVPLRALVDLYLSASWRLWGELDVVQQGSAEQVRAAGLAVLRAADDGVAALAEGFQLARADLVRREEVERRDVLDELLAGGAAATAALPRAADIGLDLTSPHAVLLAAPSAPGAGSAQAAGAVVGRLERALAGRLGDAQPLVAVREGRLVCLFAAPDERAVEQVSDRVAQLLAGPAGQRWQLAVGRALAGAGGVRVSFDSAADALELAVRLGLEQPVVRPADLAVYRVLLRDRAAITELIETTLGPLQGVRGGAELLETLVTYYATGAVATETARRLHLSVRAVTYRLARVQRLLGRDPADPEHRLALHAASLGARLLGWPQAPLGD</sequence>
<comment type="caution">
    <text evidence="5">The sequence shown here is derived from an EMBL/GenBank/DDBJ whole genome shotgun (WGS) entry which is preliminary data.</text>
</comment>
<dbReference type="InterPro" id="IPR051448">
    <property type="entry name" value="CdaR-like_regulators"/>
</dbReference>
<dbReference type="Pfam" id="PF13556">
    <property type="entry name" value="HTH_30"/>
    <property type="match status" value="1"/>
</dbReference>